<dbReference type="Proteomes" id="UP000593577">
    <property type="component" value="Unassembled WGS sequence"/>
</dbReference>
<dbReference type="SUPFAM" id="SSF46689">
    <property type="entry name" value="Homeodomain-like"/>
    <property type="match status" value="1"/>
</dbReference>
<dbReference type="AlphaFoldDB" id="A0A7J8XLK1"/>
<dbReference type="InterPro" id="IPR009057">
    <property type="entry name" value="Homeodomain-like_sf"/>
</dbReference>
<dbReference type="PANTHER" id="PTHR46777">
    <property type="entry name" value="WUSCHEL-RELATED HOMEOBOX 13"/>
    <property type="match status" value="1"/>
</dbReference>
<name>A0A7J8XLK1_GOSAI</name>
<protein>
    <recommendedName>
        <fullName evidence="6">Homeobox domain-containing protein</fullName>
    </recommendedName>
</protein>
<proteinExistence type="predicted"/>
<organism evidence="7 8">
    <name type="scientific">Gossypium aridum</name>
    <name type="common">American cotton</name>
    <name type="synonym">Erioxylum aridum</name>
    <dbReference type="NCBI Taxonomy" id="34290"/>
    <lineage>
        <taxon>Eukaryota</taxon>
        <taxon>Viridiplantae</taxon>
        <taxon>Streptophyta</taxon>
        <taxon>Embryophyta</taxon>
        <taxon>Tracheophyta</taxon>
        <taxon>Spermatophyta</taxon>
        <taxon>Magnoliopsida</taxon>
        <taxon>eudicotyledons</taxon>
        <taxon>Gunneridae</taxon>
        <taxon>Pentapetalae</taxon>
        <taxon>rosids</taxon>
        <taxon>malvids</taxon>
        <taxon>Malvales</taxon>
        <taxon>Malvaceae</taxon>
        <taxon>Malvoideae</taxon>
        <taxon>Gossypium</taxon>
    </lineage>
</organism>
<feature type="region of interest" description="Disordered" evidence="4">
    <location>
        <begin position="204"/>
        <end position="228"/>
    </location>
</feature>
<evidence type="ECO:0000256" key="2">
    <source>
        <dbReference type="PROSITE-ProRule" id="PRU00108"/>
    </source>
</evidence>
<gene>
    <name evidence="7" type="ORF">Goari_015309</name>
</gene>
<dbReference type="Gene3D" id="1.10.10.60">
    <property type="entry name" value="Homeodomain-like"/>
    <property type="match status" value="1"/>
</dbReference>
<feature type="domain" description="Homeobox" evidence="6">
    <location>
        <begin position="139"/>
        <end position="204"/>
    </location>
</feature>
<evidence type="ECO:0000256" key="1">
    <source>
        <dbReference type="ARBA" id="ARBA00004123"/>
    </source>
</evidence>
<dbReference type="CDD" id="cd00086">
    <property type="entry name" value="homeodomain"/>
    <property type="match status" value="1"/>
</dbReference>
<feature type="transmembrane region" description="Helical" evidence="5">
    <location>
        <begin position="102"/>
        <end position="122"/>
    </location>
</feature>
<evidence type="ECO:0000256" key="5">
    <source>
        <dbReference type="SAM" id="Phobius"/>
    </source>
</evidence>
<dbReference type="EMBL" id="JABFAA010000007">
    <property type="protein sequence ID" value="MBA0687804.1"/>
    <property type="molecule type" value="Genomic_DNA"/>
</dbReference>
<keyword evidence="5" id="KW-1133">Transmembrane helix</keyword>
<evidence type="ECO:0000313" key="7">
    <source>
        <dbReference type="EMBL" id="MBA0687804.1"/>
    </source>
</evidence>
<evidence type="ECO:0000256" key="4">
    <source>
        <dbReference type="SAM" id="MobiDB-lite"/>
    </source>
</evidence>
<dbReference type="PANTHER" id="PTHR46777:SF15">
    <property type="entry name" value="WUSCHEL-RELATED HOMEOBOX 8-LIKE"/>
    <property type="match status" value="1"/>
</dbReference>
<keyword evidence="2 3" id="KW-0371">Homeobox</keyword>
<reference evidence="7 8" key="1">
    <citation type="journal article" date="2019" name="Genome Biol. Evol.">
        <title>Insights into the evolution of the New World diploid cottons (Gossypium, subgenus Houzingenia) based on genome sequencing.</title>
        <authorList>
            <person name="Grover C.E."/>
            <person name="Arick M.A. 2nd"/>
            <person name="Thrash A."/>
            <person name="Conover J.L."/>
            <person name="Sanders W.S."/>
            <person name="Peterson D.G."/>
            <person name="Frelichowski J.E."/>
            <person name="Scheffler J.A."/>
            <person name="Scheffler B.E."/>
            <person name="Wendel J.F."/>
        </authorList>
    </citation>
    <scope>NUCLEOTIDE SEQUENCE [LARGE SCALE GENOMIC DNA]</scope>
    <source>
        <strain evidence="7">185</strain>
        <tissue evidence="7">Leaf</tissue>
    </source>
</reference>
<dbReference type="GO" id="GO:0003677">
    <property type="term" value="F:DNA binding"/>
    <property type="evidence" value="ECO:0007669"/>
    <property type="project" value="UniProtKB-UniRule"/>
</dbReference>
<dbReference type="InterPro" id="IPR044559">
    <property type="entry name" value="WOX13-like"/>
</dbReference>
<keyword evidence="8" id="KW-1185">Reference proteome</keyword>
<comment type="caution">
    <text evidence="7">The sequence shown here is derived from an EMBL/GenBank/DDBJ whole genome shotgun (WGS) entry which is preliminary data.</text>
</comment>
<evidence type="ECO:0000259" key="6">
    <source>
        <dbReference type="PROSITE" id="PS50071"/>
    </source>
</evidence>
<keyword evidence="5" id="KW-0812">Transmembrane</keyword>
<keyword evidence="5" id="KW-0472">Membrane</keyword>
<keyword evidence="2 3" id="KW-0238">DNA-binding</keyword>
<keyword evidence="2 3" id="KW-0539">Nucleus</keyword>
<comment type="subcellular location">
    <subcellularLocation>
        <location evidence="1 2 3">Nucleus</location>
    </subcellularLocation>
</comment>
<dbReference type="InterPro" id="IPR001356">
    <property type="entry name" value="HD"/>
</dbReference>
<dbReference type="Pfam" id="PF00046">
    <property type="entry name" value="Homeodomain"/>
    <property type="match status" value="1"/>
</dbReference>
<dbReference type="SMART" id="SM00389">
    <property type="entry name" value="HOX"/>
    <property type="match status" value="1"/>
</dbReference>
<dbReference type="GO" id="GO:0003700">
    <property type="term" value="F:DNA-binding transcription factor activity"/>
    <property type="evidence" value="ECO:0007669"/>
    <property type="project" value="InterPro"/>
</dbReference>
<accession>A0A7J8XLK1</accession>
<sequence>MERENQHGEEEYLQYQIQNGVCGKVMSDEQVEELKKQIVAYSAISEQLAELHKSMSAHHDFTGSLFSCFFCFFRHVPQLSSPFGFLFDPNRQFSYKLRETRWLAGWLAALVLSSIAVLVSGIRLGNLYCDPISATFGHKITARQRWTPTPLQLQILENIYEKGTGTPSKQKIKEIASELAQHGQISETNVYNWFQNRRARSKRKFQVSTGSANAESEPDGSTKEKKTKPVGLDFIDNFSQGVESFYFQGSESGIDQLMGKEESSRGYDPYNNLVEQFGLLG</sequence>
<feature type="DNA-binding region" description="Homeobox" evidence="2">
    <location>
        <begin position="141"/>
        <end position="205"/>
    </location>
</feature>
<evidence type="ECO:0000256" key="3">
    <source>
        <dbReference type="RuleBase" id="RU000682"/>
    </source>
</evidence>
<dbReference type="PROSITE" id="PS50071">
    <property type="entry name" value="HOMEOBOX_2"/>
    <property type="match status" value="1"/>
</dbReference>
<evidence type="ECO:0000313" key="8">
    <source>
        <dbReference type="Proteomes" id="UP000593577"/>
    </source>
</evidence>
<dbReference type="GO" id="GO:0005634">
    <property type="term" value="C:nucleus"/>
    <property type="evidence" value="ECO:0007669"/>
    <property type="project" value="UniProtKB-SubCell"/>
</dbReference>